<evidence type="ECO:0000256" key="3">
    <source>
        <dbReference type="ARBA" id="ARBA00022722"/>
    </source>
</evidence>
<keyword evidence="8" id="KW-0800">Toxin</keyword>
<dbReference type="PANTHER" id="PTHR33653">
    <property type="entry name" value="RIBONUCLEASE VAPC2"/>
    <property type="match status" value="1"/>
</dbReference>
<dbReference type="InterPro" id="IPR050556">
    <property type="entry name" value="Type_II_TA_system_RNase"/>
</dbReference>
<keyword evidence="2 8" id="KW-1277">Toxin-antitoxin system</keyword>
<comment type="caution">
    <text evidence="10">The sequence shown here is derived from an EMBL/GenBank/DDBJ whole genome shotgun (WGS) entry which is preliminary data.</text>
</comment>
<evidence type="ECO:0000256" key="4">
    <source>
        <dbReference type="ARBA" id="ARBA00022723"/>
    </source>
</evidence>
<dbReference type="Gene3D" id="3.40.50.1010">
    <property type="entry name" value="5'-nuclease"/>
    <property type="match status" value="1"/>
</dbReference>
<gene>
    <name evidence="8" type="primary">vapC</name>
    <name evidence="10" type="ORF">E6H04_02560</name>
</gene>
<comment type="function">
    <text evidence="8">Toxic component of a toxin-antitoxin (TA) system. An RNase.</text>
</comment>
<evidence type="ECO:0000256" key="2">
    <source>
        <dbReference type="ARBA" id="ARBA00022649"/>
    </source>
</evidence>
<evidence type="ECO:0000313" key="11">
    <source>
        <dbReference type="Proteomes" id="UP000320048"/>
    </source>
</evidence>
<keyword evidence="5 8" id="KW-0378">Hydrolase</keyword>
<dbReference type="InterPro" id="IPR029060">
    <property type="entry name" value="PIN-like_dom_sf"/>
</dbReference>
<comment type="cofactor">
    <cofactor evidence="1 8">
        <name>Mg(2+)</name>
        <dbReference type="ChEBI" id="CHEBI:18420"/>
    </cofactor>
</comment>
<dbReference type="AlphaFoldDB" id="A0A537JJ98"/>
<dbReference type="GO" id="GO:0016787">
    <property type="term" value="F:hydrolase activity"/>
    <property type="evidence" value="ECO:0007669"/>
    <property type="project" value="UniProtKB-KW"/>
</dbReference>
<proteinExistence type="inferred from homology"/>
<dbReference type="Proteomes" id="UP000320048">
    <property type="component" value="Unassembled WGS sequence"/>
</dbReference>
<dbReference type="InterPro" id="IPR022907">
    <property type="entry name" value="VapC_family"/>
</dbReference>
<evidence type="ECO:0000259" key="9">
    <source>
        <dbReference type="Pfam" id="PF01850"/>
    </source>
</evidence>
<evidence type="ECO:0000256" key="7">
    <source>
        <dbReference type="ARBA" id="ARBA00038093"/>
    </source>
</evidence>
<evidence type="ECO:0000256" key="6">
    <source>
        <dbReference type="ARBA" id="ARBA00022842"/>
    </source>
</evidence>
<feature type="binding site" evidence="8">
    <location>
        <position position="97"/>
    </location>
    <ligand>
        <name>Mg(2+)</name>
        <dbReference type="ChEBI" id="CHEBI:18420"/>
    </ligand>
</feature>
<dbReference type="InterPro" id="IPR002716">
    <property type="entry name" value="PIN_dom"/>
</dbReference>
<feature type="binding site" evidence="8">
    <location>
        <position position="6"/>
    </location>
    <ligand>
        <name>Mg(2+)</name>
        <dbReference type="ChEBI" id="CHEBI:18420"/>
    </ligand>
</feature>
<comment type="similarity">
    <text evidence="7 8">Belongs to the PINc/VapC protein family.</text>
</comment>
<dbReference type="EMBL" id="VBAO01000067">
    <property type="protein sequence ID" value="TMI83621.1"/>
    <property type="molecule type" value="Genomic_DNA"/>
</dbReference>
<evidence type="ECO:0000313" key="10">
    <source>
        <dbReference type="EMBL" id="TMI83621.1"/>
    </source>
</evidence>
<dbReference type="GO" id="GO:0000287">
    <property type="term" value="F:magnesium ion binding"/>
    <property type="evidence" value="ECO:0007669"/>
    <property type="project" value="UniProtKB-UniRule"/>
</dbReference>
<sequence length="146" mass="15445">MAVIVDTSAWIEFFKPQGSTQVRSVITAALEEGIVVTVAPILVELFVGLNPARRPDARAIDRLRDLAVVNLDWNAYDLAGGLGRALAGRGRRVPTVDLLMACAAAVAGHEIWHAGDQHFAWIKQIGGPPERDLSAPPRSGAAGAGC</sequence>
<dbReference type="GO" id="GO:0090729">
    <property type="term" value="F:toxin activity"/>
    <property type="evidence" value="ECO:0007669"/>
    <property type="project" value="UniProtKB-KW"/>
</dbReference>
<keyword evidence="4 8" id="KW-0479">Metal-binding</keyword>
<dbReference type="PANTHER" id="PTHR33653:SF1">
    <property type="entry name" value="RIBONUCLEASE VAPC2"/>
    <property type="match status" value="1"/>
</dbReference>
<evidence type="ECO:0000256" key="5">
    <source>
        <dbReference type="ARBA" id="ARBA00022801"/>
    </source>
</evidence>
<dbReference type="GO" id="GO:0004540">
    <property type="term" value="F:RNA nuclease activity"/>
    <property type="evidence" value="ECO:0007669"/>
    <property type="project" value="InterPro"/>
</dbReference>
<keyword evidence="3 8" id="KW-0540">Nuclease</keyword>
<organism evidence="10 11">
    <name type="scientific">Candidatus Segetimicrobium genomatis</name>
    <dbReference type="NCBI Taxonomy" id="2569760"/>
    <lineage>
        <taxon>Bacteria</taxon>
        <taxon>Bacillati</taxon>
        <taxon>Candidatus Sysuimicrobiota</taxon>
        <taxon>Candidatus Sysuimicrobiia</taxon>
        <taxon>Candidatus Sysuimicrobiales</taxon>
        <taxon>Candidatus Segetimicrobiaceae</taxon>
        <taxon>Candidatus Segetimicrobium</taxon>
    </lineage>
</organism>
<name>A0A537JJ98_9BACT</name>
<feature type="domain" description="PIN" evidence="9">
    <location>
        <begin position="3"/>
        <end position="111"/>
    </location>
</feature>
<dbReference type="Pfam" id="PF01850">
    <property type="entry name" value="PIN"/>
    <property type="match status" value="1"/>
</dbReference>
<accession>A0A537JJ98</accession>
<evidence type="ECO:0000256" key="8">
    <source>
        <dbReference type="HAMAP-Rule" id="MF_00265"/>
    </source>
</evidence>
<dbReference type="SUPFAM" id="SSF88723">
    <property type="entry name" value="PIN domain-like"/>
    <property type="match status" value="1"/>
</dbReference>
<evidence type="ECO:0000256" key="1">
    <source>
        <dbReference type="ARBA" id="ARBA00001946"/>
    </source>
</evidence>
<dbReference type="EC" id="3.1.-.-" evidence="8"/>
<reference evidence="10 11" key="1">
    <citation type="journal article" date="2019" name="Nat. Microbiol.">
        <title>Mediterranean grassland soil C-N compound turnover is dependent on rainfall and depth, and is mediated by genomically divergent microorganisms.</title>
        <authorList>
            <person name="Diamond S."/>
            <person name="Andeer P.F."/>
            <person name="Li Z."/>
            <person name="Crits-Christoph A."/>
            <person name="Burstein D."/>
            <person name="Anantharaman K."/>
            <person name="Lane K.R."/>
            <person name="Thomas B.C."/>
            <person name="Pan C."/>
            <person name="Northen T.R."/>
            <person name="Banfield J.F."/>
        </authorList>
    </citation>
    <scope>NUCLEOTIDE SEQUENCE [LARGE SCALE GENOMIC DNA]</scope>
    <source>
        <strain evidence="10">NP_7</strain>
    </source>
</reference>
<dbReference type="HAMAP" id="MF_00265">
    <property type="entry name" value="VapC_Nob1"/>
    <property type="match status" value="1"/>
</dbReference>
<keyword evidence="6 8" id="KW-0460">Magnesium</keyword>
<protein>
    <recommendedName>
        <fullName evidence="8">Ribonuclease VapC</fullName>
        <shortName evidence="8">RNase VapC</shortName>
        <ecNumber evidence="8">3.1.-.-</ecNumber>
    </recommendedName>
    <alternativeName>
        <fullName evidence="8">Toxin VapC</fullName>
    </alternativeName>
</protein>